<proteinExistence type="predicted"/>
<dbReference type="AlphaFoldDB" id="A0A0M0JRG8"/>
<comment type="caution">
    <text evidence="2">The sequence shown here is derived from an EMBL/GenBank/DDBJ whole genome shotgun (WGS) entry which is preliminary data.</text>
</comment>
<sequence length="357" mass="37600">MARIDQLKQEGSQVIASRKALQSAFEDEIASRMAHQSAFLKRASAAELAALLARAGDELLGGTAAPAPSLTVPTMSPVVQRAPEAAPEAPVPEAPVPPPLAAMASPPLASPPAMARQADILPSRMPVAPSTPALARAPAFTFMPGAPSSQLPPPPRSESPPTAANVPKPNVNRAVPRPEVVTATIAPKPNVNFGAAAPTRAPVTADTVPRPKSNAPPRSEADKAVSSASLNVAEVMSDTSLPKASANRDDSSSSQCVWAAVKLRDGVSDTKFPPARLLSEFPEALSVECIFDDRGRCRSQCLVFPAAMKSKQLQSSVLGCWVKPLKQPMEPNAREGYNWVSYTREQLIARSGHEVAW</sequence>
<feature type="region of interest" description="Disordered" evidence="1">
    <location>
        <begin position="141"/>
        <end position="175"/>
    </location>
</feature>
<evidence type="ECO:0000313" key="3">
    <source>
        <dbReference type="Proteomes" id="UP000037460"/>
    </source>
</evidence>
<evidence type="ECO:0000313" key="2">
    <source>
        <dbReference type="EMBL" id="KOO29196.1"/>
    </source>
</evidence>
<accession>A0A0M0JRG8</accession>
<name>A0A0M0JRG8_9EUKA</name>
<gene>
    <name evidence="2" type="ORF">Ctob_007941</name>
</gene>
<reference evidence="3" key="1">
    <citation type="journal article" date="2015" name="PLoS Genet.">
        <title>Genome Sequence and Transcriptome Analyses of Chrysochromulina tobin: Metabolic Tools for Enhanced Algal Fitness in the Prominent Order Prymnesiales (Haptophyceae).</title>
        <authorList>
            <person name="Hovde B.T."/>
            <person name="Deodato C.R."/>
            <person name="Hunsperger H.M."/>
            <person name="Ryken S.A."/>
            <person name="Yost W."/>
            <person name="Jha R.K."/>
            <person name="Patterson J."/>
            <person name="Monnat R.J. Jr."/>
            <person name="Barlow S.B."/>
            <person name="Starkenburg S.R."/>
            <person name="Cattolico R.A."/>
        </authorList>
    </citation>
    <scope>NUCLEOTIDE SEQUENCE</scope>
    <source>
        <strain evidence="3">CCMP291</strain>
    </source>
</reference>
<protein>
    <submittedName>
        <fullName evidence="2">Uncharacterized protein</fullName>
    </submittedName>
</protein>
<dbReference type="Proteomes" id="UP000037460">
    <property type="component" value="Unassembled WGS sequence"/>
</dbReference>
<feature type="region of interest" description="Disordered" evidence="1">
    <location>
        <begin position="190"/>
        <end position="226"/>
    </location>
</feature>
<organism evidence="2 3">
    <name type="scientific">Chrysochromulina tobinii</name>
    <dbReference type="NCBI Taxonomy" id="1460289"/>
    <lineage>
        <taxon>Eukaryota</taxon>
        <taxon>Haptista</taxon>
        <taxon>Haptophyta</taxon>
        <taxon>Prymnesiophyceae</taxon>
        <taxon>Prymnesiales</taxon>
        <taxon>Chrysochromulinaceae</taxon>
        <taxon>Chrysochromulina</taxon>
    </lineage>
</organism>
<dbReference type="EMBL" id="JWZX01002450">
    <property type="protein sequence ID" value="KOO29196.1"/>
    <property type="molecule type" value="Genomic_DNA"/>
</dbReference>
<evidence type="ECO:0000256" key="1">
    <source>
        <dbReference type="SAM" id="MobiDB-lite"/>
    </source>
</evidence>
<keyword evidence="3" id="KW-1185">Reference proteome</keyword>